<dbReference type="GO" id="GO:0036297">
    <property type="term" value="P:interstrand cross-link repair"/>
    <property type="evidence" value="ECO:0007669"/>
    <property type="project" value="TreeGrafter"/>
</dbReference>
<dbReference type="AlphaFoldDB" id="A0A9P4K4W5"/>
<dbReference type="OrthoDB" id="5561659at2759"/>
<evidence type="ECO:0000256" key="3">
    <source>
        <dbReference type="ARBA" id="ARBA00022839"/>
    </source>
</evidence>
<dbReference type="PANTHER" id="PTHR23240">
    <property type="entry name" value="DNA CROSS-LINK REPAIR PROTEIN PSO2/SNM1-RELATED"/>
    <property type="match status" value="1"/>
</dbReference>
<evidence type="ECO:0000313" key="6">
    <source>
        <dbReference type="Proteomes" id="UP000800093"/>
    </source>
</evidence>
<keyword evidence="3" id="KW-0269">Exonuclease</keyword>
<evidence type="ECO:0000256" key="4">
    <source>
        <dbReference type="SAM" id="MobiDB-lite"/>
    </source>
</evidence>
<evidence type="ECO:0000256" key="1">
    <source>
        <dbReference type="ARBA" id="ARBA00022722"/>
    </source>
</evidence>
<dbReference type="Proteomes" id="UP000800093">
    <property type="component" value="Unassembled WGS sequence"/>
</dbReference>
<feature type="region of interest" description="Disordered" evidence="4">
    <location>
        <begin position="329"/>
        <end position="364"/>
    </location>
</feature>
<dbReference type="GO" id="GO:0006303">
    <property type="term" value="P:double-strand break repair via nonhomologous end joining"/>
    <property type="evidence" value="ECO:0007669"/>
    <property type="project" value="TreeGrafter"/>
</dbReference>
<dbReference type="PANTHER" id="PTHR23240:SF8">
    <property type="entry name" value="PROTEIN ARTEMIS"/>
    <property type="match status" value="1"/>
</dbReference>
<name>A0A9P4K4W5_9PLEO</name>
<dbReference type="GO" id="GO:0000723">
    <property type="term" value="P:telomere maintenance"/>
    <property type="evidence" value="ECO:0007669"/>
    <property type="project" value="TreeGrafter"/>
</dbReference>
<dbReference type="GO" id="GO:0003684">
    <property type="term" value="F:damaged DNA binding"/>
    <property type="evidence" value="ECO:0007669"/>
    <property type="project" value="TreeGrafter"/>
</dbReference>
<evidence type="ECO:0000256" key="2">
    <source>
        <dbReference type="ARBA" id="ARBA00022801"/>
    </source>
</evidence>
<feature type="compositionally biased region" description="Polar residues" evidence="4">
    <location>
        <begin position="345"/>
        <end position="364"/>
    </location>
</feature>
<keyword evidence="6" id="KW-1185">Reference proteome</keyword>
<keyword evidence="1" id="KW-0540">Nuclease</keyword>
<organism evidence="5 6">
    <name type="scientific">Lojkania enalia</name>
    <dbReference type="NCBI Taxonomy" id="147567"/>
    <lineage>
        <taxon>Eukaryota</taxon>
        <taxon>Fungi</taxon>
        <taxon>Dikarya</taxon>
        <taxon>Ascomycota</taxon>
        <taxon>Pezizomycotina</taxon>
        <taxon>Dothideomycetes</taxon>
        <taxon>Pleosporomycetidae</taxon>
        <taxon>Pleosporales</taxon>
        <taxon>Pleosporales incertae sedis</taxon>
        <taxon>Lojkania</taxon>
    </lineage>
</organism>
<gene>
    <name evidence="5" type="ORF">CC78DRAFT_620919</name>
</gene>
<keyword evidence="2" id="KW-0378">Hydrolase</keyword>
<protein>
    <submittedName>
        <fullName evidence="5">Uncharacterized protein</fullName>
    </submittedName>
</protein>
<sequence>MTSPVGIQRWQSNIDPSPSPMSTFKGIIAVRPVGLFLSHVRSDRLIGLESMRAPFVYCSAATREILLRLKKYHYRVSYARGVVESRHVTYHRKLVPRNKIRVTQFDANHCIGAFMSLIEGDSKAILYTSDIRAETCWATDMNVVHIIPIATRVNGTEIAEIGAGDGKDNLDQNERLESEMQDGDGRPGLGTKAQNESLNCKYDLSLQTLISRLSSYAAKPDHTQSTPDIFDFRIHVIPHTLNYVALSMSSDQRMSYPKKLMKVYGLRPLGYNVYSGTFARIIPCVMIRRKRMRGESGEESQENYSSAVTKRTRLDEGKIHKYFSDGKVDENDSMYTAYSPDAGINNHSPSTMHTDESCSSPDAS</sequence>
<dbReference type="GO" id="GO:0035312">
    <property type="term" value="F:5'-3' DNA exonuclease activity"/>
    <property type="evidence" value="ECO:0007669"/>
    <property type="project" value="TreeGrafter"/>
</dbReference>
<comment type="caution">
    <text evidence="5">The sequence shown here is derived from an EMBL/GenBank/DDBJ whole genome shotgun (WGS) entry which is preliminary data.</text>
</comment>
<dbReference type="SUPFAM" id="SSF56281">
    <property type="entry name" value="Metallo-hydrolase/oxidoreductase"/>
    <property type="match status" value="1"/>
</dbReference>
<reference evidence="6" key="1">
    <citation type="journal article" date="2020" name="Stud. Mycol.">
        <title>101 Dothideomycetes genomes: A test case for predicting lifestyles and emergence of pathogens.</title>
        <authorList>
            <person name="Haridas S."/>
            <person name="Albert R."/>
            <person name="Binder M."/>
            <person name="Bloem J."/>
            <person name="LaButti K."/>
            <person name="Salamov A."/>
            <person name="Andreopoulos B."/>
            <person name="Baker S."/>
            <person name="Barry K."/>
            <person name="Bills G."/>
            <person name="Bluhm B."/>
            <person name="Cannon C."/>
            <person name="Castanera R."/>
            <person name="Culley D."/>
            <person name="Daum C."/>
            <person name="Ezra D."/>
            <person name="Gonzalez J."/>
            <person name="Henrissat B."/>
            <person name="Kuo A."/>
            <person name="Liang C."/>
            <person name="Lipzen A."/>
            <person name="Lutzoni F."/>
            <person name="Magnuson J."/>
            <person name="Mondo S."/>
            <person name="Nolan M."/>
            <person name="Ohm R."/>
            <person name="Pangilinan J."/>
            <person name="Park H.-J."/>
            <person name="Ramirez L."/>
            <person name="Alfaro M."/>
            <person name="Sun H."/>
            <person name="Tritt A."/>
            <person name="Yoshinaga Y."/>
            <person name="Zwiers L.-H."/>
            <person name="Turgeon B."/>
            <person name="Goodwin S."/>
            <person name="Spatafora J."/>
            <person name="Crous P."/>
            <person name="Grigoriev I."/>
        </authorList>
    </citation>
    <scope>NUCLEOTIDE SEQUENCE [LARGE SCALE GENOMIC DNA]</scope>
    <source>
        <strain evidence="6">CBS 304.66</strain>
    </source>
</reference>
<dbReference type="InterPro" id="IPR036866">
    <property type="entry name" value="RibonucZ/Hydroxyglut_hydro"/>
</dbReference>
<dbReference type="EMBL" id="ML986706">
    <property type="protein sequence ID" value="KAF2259534.1"/>
    <property type="molecule type" value="Genomic_DNA"/>
</dbReference>
<evidence type="ECO:0000313" key="5">
    <source>
        <dbReference type="EMBL" id="KAF2259534.1"/>
    </source>
</evidence>
<proteinExistence type="predicted"/>
<accession>A0A9P4K4W5</accession>
<dbReference type="Gene3D" id="3.60.15.10">
    <property type="entry name" value="Ribonuclease Z/Hydroxyacylglutathione hydrolase-like"/>
    <property type="match status" value="1"/>
</dbReference>